<accession>A0ABS0CQX2</accession>
<proteinExistence type="predicted"/>
<name>A0ABS0CQX2_9NOCA</name>
<feature type="transmembrane region" description="Helical" evidence="1">
    <location>
        <begin position="50"/>
        <end position="69"/>
    </location>
</feature>
<keyword evidence="1" id="KW-1133">Transmembrane helix</keyword>
<gene>
    <name evidence="2" type="ORF">IU459_11690</name>
</gene>
<feature type="transmembrane region" description="Helical" evidence="1">
    <location>
        <begin position="81"/>
        <end position="101"/>
    </location>
</feature>
<dbReference type="Proteomes" id="UP000702209">
    <property type="component" value="Unassembled WGS sequence"/>
</dbReference>
<feature type="transmembrane region" description="Helical" evidence="1">
    <location>
        <begin position="113"/>
        <end position="130"/>
    </location>
</feature>
<protein>
    <submittedName>
        <fullName evidence="2">Uncharacterized protein</fullName>
    </submittedName>
</protein>
<comment type="caution">
    <text evidence="2">The sequence shown here is derived from an EMBL/GenBank/DDBJ whole genome shotgun (WGS) entry which is preliminary data.</text>
</comment>
<dbReference type="EMBL" id="JADLQX010000007">
    <property type="protein sequence ID" value="MBF6298202.1"/>
    <property type="molecule type" value="Genomic_DNA"/>
</dbReference>
<dbReference type="RefSeq" id="WP_195129511.1">
    <property type="nucleotide sequence ID" value="NZ_JADLQX010000007.1"/>
</dbReference>
<organism evidence="2 3">
    <name type="scientific">Nocardia amamiensis</name>
    <dbReference type="NCBI Taxonomy" id="404578"/>
    <lineage>
        <taxon>Bacteria</taxon>
        <taxon>Bacillati</taxon>
        <taxon>Actinomycetota</taxon>
        <taxon>Actinomycetes</taxon>
        <taxon>Mycobacteriales</taxon>
        <taxon>Nocardiaceae</taxon>
        <taxon>Nocardia</taxon>
    </lineage>
</organism>
<keyword evidence="1" id="KW-0472">Membrane</keyword>
<evidence type="ECO:0000313" key="3">
    <source>
        <dbReference type="Proteomes" id="UP000702209"/>
    </source>
</evidence>
<keyword evidence="1" id="KW-0812">Transmembrane</keyword>
<evidence type="ECO:0000256" key="1">
    <source>
        <dbReference type="SAM" id="Phobius"/>
    </source>
</evidence>
<reference evidence="2 3" key="1">
    <citation type="submission" date="2020-10" db="EMBL/GenBank/DDBJ databases">
        <title>Identification of Nocardia species via Next-generation sequencing and recognition of intraspecies genetic diversity.</title>
        <authorList>
            <person name="Li P."/>
            <person name="Li P."/>
            <person name="Lu B."/>
        </authorList>
    </citation>
    <scope>NUCLEOTIDE SEQUENCE [LARGE SCALE GENOMIC DNA]</scope>
    <source>
        <strain evidence="2 3">BJ06-0157</strain>
    </source>
</reference>
<keyword evidence="3" id="KW-1185">Reference proteome</keyword>
<evidence type="ECO:0000313" key="2">
    <source>
        <dbReference type="EMBL" id="MBF6298202.1"/>
    </source>
</evidence>
<sequence>MPLRRARRLLLDDEGVRSYQTTMYAFILLAGLWAIRAGEIPTAVSQILGRWAHFGWVGLLIVGPLMVFAGMALELRRPVGLWLQLFGNTAVAFALATYVLALSRTVYAGRATFALWVVLGLVVCACRLVVRDVRKVRVVARVVRRLDGD</sequence>
<feature type="transmembrane region" description="Helical" evidence="1">
    <location>
        <begin position="21"/>
        <end position="38"/>
    </location>
</feature>